<gene>
    <name evidence="1" type="ORF">S01H1_77937</name>
</gene>
<protein>
    <submittedName>
        <fullName evidence="1">Uncharacterized protein</fullName>
    </submittedName>
</protein>
<organism evidence="1">
    <name type="scientific">marine sediment metagenome</name>
    <dbReference type="NCBI Taxonomy" id="412755"/>
    <lineage>
        <taxon>unclassified sequences</taxon>
        <taxon>metagenomes</taxon>
        <taxon>ecological metagenomes</taxon>
    </lineage>
</organism>
<feature type="non-terminal residue" evidence="1">
    <location>
        <position position="1"/>
    </location>
</feature>
<accession>X0YBM4</accession>
<dbReference type="EMBL" id="BARS01052419">
    <property type="protein sequence ID" value="GAG53239.1"/>
    <property type="molecule type" value="Genomic_DNA"/>
</dbReference>
<feature type="non-terminal residue" evidence="1">
    <location>
        <position position="231"/>
    </location>
</feature>
<name>X0YBM4_9ZZZZ</name>
<sequence length="231" mass="26040">GQKALTDSVVPYGNTMPFSVKPDKKLTVKDVLEILRVNDNYATQEVAIYQLRSAEPLEIGCVFWRTTAQGKYSVLTPWYAGVISTPDYYCKDVSIEEQLTLDYNFTPPSGTFDYDPDLIWWEYKGLQDLVQNSSMGQTRVVMVWSDFEQRCYNNQPTIEQYALTLFSTNQDSAISFLTEYSAHVALKAKTLAEKMNKSWITGSNTDYCVALAAAAPLEGMQPLYVSFDGFG</sequence>
<evidence type="ECO:0000313" key="1">
    <source>
        <dbReference type="EMBL" id="GAG53239.1"/>
    </source>
</evidence>
<comment type="caution">
    <text evidence="1">The sequence shown here is derived from an EMBL/GenBank/DDBJ whole genome shotgun (WGS) entry which is preliminary data.</text>
</comment>
<proteinExistence type="predicted"/>
<reference evidence="1" key="1">
    <citation type="journal article" date="2014" name="Front. Microbiol.">
        <title>High frequency of phylogenetically diverse reductive dehalogenase-homologous genes in deep subseafloor sedimentary metagenomes.</title>
        <authorList>
            <person name="Kawai M."/>
            <person name="Futagami T."/>
            <person name="Toyoda A."/>
            <person name="Takaki Y."/>
            <person name="Nishi S."/>
            <person name="Hori S."/>
            <person name="Arai W."/>
            <person name="Tsubouchi T."/>
            <person name="Morono Y."/>
            <person name="Uchiyama I."/>
            <person name="Ito T."/>
            <person name="Fujiyama A."/>
            <person name="Inagaki F."/>
            <person name="Takami H."/>
        </authorList>
    </citation>
    <scope>NUCLEOTIDE SEQUENCE</scope>
    <source>
        <strain evidence="1">Expedition CK06-06</strain>
    </source>
</reference>
<dbReference type="AlphaFoldDB" id="X0YBM4"/>